<dbReference type="Gene3D" id="3.30.70.1440">
    <property type="entry name" value="Multidrug efflux transporter AcrB pore domain"/>
    <property type="match status" value="1"/>
</dbReference>
<dbReference type="Gene3D" id="3.30.2090.10">
    <property type="entry name" value="Multidrug efflux transporter AcrB TolC docking domain, DN and DC subdomains"/>
    <property type="match status" value="2"/>
</dbReference>
<dbReference type="Gene3D" id="3.30.70.1430">
    <property type="entry name" value="Multidrug efflux transporter AcrB pore domain"/>
    <property type="match status" value="2"/>
</dbReference>
<dbReference type="RefSeq" id="WP_346061397.1">
    <property type="nucleotide sequence ID" value="NZ_BAAADR010000004.1"/>
</dbReference>
<evidence type="ECO:0000256" key="1">
    <source>
        <dbReference type="SAM" id="Phobius"/>
    </source>
</evidence>
<dbReference type="SUPFAM" id="SSF82693">
    <property type="entry name" value="Multidrug efflux transporter AcrB pore domain, PN1, PN2, PC1 and PC2 subdomains"/>
    <property type="match status" value="2"/>
</dbReference>
<dbReference type="SUPFAM" id="SSF82714">
    <property type="entry name" value="Multidrug efflux transporter AcrB TolC docking domain, DN and DC subdomains"/>
    <property type="match status" value="2"/>
</dbReference>
<feature type="transmembrane region" description="Helical" evidence="1">
    <location>
        <begin position="358"/>
        <end position="378"/>
    </location>
</feature>
<gene>
    <name evidence="2" type="ORF">ACFQH5_00910</name>
</gene>
<reference evidence="3" key="1">
    <citation type="journal article" date="2019" name="Int. J. Syst. Evol. Microbiol.">
        <title>The Global Catalogue of Microorganisms (GCM) 10K type strain sequencing project: providing services to taxonomists for standard genome sequencing and annotation.</title>
        <authorList>
            <consortium name="The Broad Institute Genomics Platform"/>
            <consortium name="The Broad Institute Genome Sequencing Center for Infectious Disease"/>
            <person name="Wu L."/>
            <person name="Ma J."/>
        </authorList>
    </citation>
    <scope>NUCLEOTIDE SEQUENCE [LARGE SCALE GENOMIC DNA]</scope>
    <source>
        <strain evidence="3">CGMCC 1.13666</strain>
    </source>
</reference>
<dbReference type="Pfam" id="PF00873">
    <property type="entry name" value="ACR_tran"/>
    <property type="match status" value="1"/>
</dbReference>
<dbReference type="Proteomes" id="UP001596411">
    <property type="component" value="Unassembled WGS sequence"/>
</dbReference>
<comment type="caution">
    <text evidence="2">The sequence shown here is derived from an EMBL/GenBank/DDBJ whole genome shotgun (WGS) entry which is preliminary data.</text>
</comment>
<feature type="transmembrane region" description="Helical" evidence="1">
    <location>
        <begin position="972"/>
        <end position="988"/>
    </location>
</feature>
<dbReference type="InterPro" id="IPR027463">
    <property type="entry name" value="AcrB_DN_DC_subdom"/>
</dbReference>
<keyword evidence="1" id="KW-0472">Membrane</keyword>
<sequence>MNLSQIAYRRRPVLYLTTLLAMLLGVYSYFTLPAREDPEILVREAVITTDFPGLPAEQVEENITKALEESVRTIGEIKELRSTSLRGRSIIHVQIQDRYFDLEQIWDEVRHKVATARPRLPEGTRDPVINTDFGDVAVITVALTAPDYPQADQQEIAEHVRALLYGVEGTKKVELLGIQEQRIFIDIAEARLAELGLTPGDLAAQIQRRNIFPPGGVMEVGEQRLALEVSGEFSDLAALGDAELRLPEGGTLRLRDLGEIRRGYQDPAERGAYFNGESAIVFALSMLDGASVLDYGEAVQATLAEVRPSLPAGYRLEIMTFQPEQVANAVYGVTRSVIQTLAIVLGVVILFLGMRTGLIVGSIIPTVMLVTLAIMGLMEVSLQRASLATLVIALGLLVDNAIVVAEDFKTRLEAGLDRDRALEESGRELTLPLLSSSLTTILVFLPLMLAVHAAGEYTRSISIVIAITLLSSWFLSLTLTPALCHRFLKAPSRSDTDGEAAAAPSPNLSDRAFNWVSRRYGLLLMRVLHHRALFLGLMGLALVAGLAMMQAVPHKFFPDSDRNQVLVTLDFPSDSAAGTTDRRVQALSRELGEAPGLAADVTGVAAYAGFGGPRFVLSLTPIDPAPNKGFMVLNVADRDRVAAVIQATRDYLGRHHPDLSPQVTRMFLGPADSTLLQVQVKGPDREVLFDSAREIEALLHELEGSRDVRHSWEARIPSLSIAVDQTQARNAGITSEDIAQSLAGAIDGYRLSHYREGDDIIPVMLRYADQQRHSLERLASLTVYPLGEPGPGVPLNQVAEIRLDNGYYRIDRENLVRTITVEGRHDTLTAEDMVPRLEPALRELEAGLPPGHWIEFDGVVTESAEGQAALQANLPLCIGLIFVLLVAQFNSFKRPLVIIATIPLVIVGVALGLLASRADFGFMVLLGIYSLAGIIINNAIVLIDRIDIERQNPLLSGRDAVIRASARRLRPILMSAITTILGFLPLVLGRDPLFYGMAAAMAFGLGVGTIMSLGMVPVLYTLFFGIDTRKTPRRSAP</sequence>
<name>A0ABW2ESK8_9GAMM</name>
<evidence type="ECO:0000313" key="2">
    <source>
        <dbReference type="EMBL" id="MFC7088110.1"/>
    </source>
</evidence>
<organism evidence="2 3">
    <name type="scientific">Halomonas salifodinae</name>
    <dbReference type="NCBI Taxonomy" id="438745"/>
    <lineage>
        <taxon>Bacteria</taxon>
        <taxon>Pseudomonadati</taxon>
        <taxon>Pseudomonadota</taxon>
        <taxon>Gammaproteobacteria</taxon>
        <taxon>Oceanospirillales</taxon>
        <taxon>Halomonadaceae</taxon>
        <taxon>Halomonas</taxon>
    </lineage>
</organism>
<dbReference type="PANTHER" id="PTHR32063:SF18">
    <property type="entry name" value="CATION EFFLUX SYSTEM PROTEIN"/>
    <property type="match status" value="1"/>
</dbReference>
<evidence type="ECO:0000313" key="3">
    <source>
        <dbReference type="Proteomes" id="UP001596411"/>
    </source>
</evidence>
<keyword evidence="1" id="KW-0812">Transmembrane</keyword>
<feature type="transmembrane region" description="Helical" evidence="1">
    <location>
        <begin position="872"/>
        <end position="889"/>
    </location>
</feature>
<feature type="transmembrane region" description="Helical" evidence="1">
    <location>
        <begin position="384"/>
        <end position="408"/>
    </location>
</feature>
<feature type="transmembrane region" description="Helical" evidence="1">
    <location>
        <begin position="461"/>
        <end position="484"/>
    </location>
</feature>
<feature type="transmembrane region" description="Helical" evidence="1">
    <location>
        <begin position="896"/>
        <end position="914"/>
    </location>
</feature>
<feature type="transmembrane region" description="Helical" evidence="1">
    <location>
        <begin position="532"/>
        <end position="552"/>
    </location>
</feature>
<keyword evidence="3" id="KW-1185">Reference proteome</keyword>
<dbReference type="PRINTS" id="PR00702">
    <property type="entry name" value="ACRIFLAVINRP"/>
</dbReference>
<keyword evidence="1" id="KW-1133">Transmembrane helix</keyword>
<dbReference type="EMBL" id="JBHSZP010000002">
    <property type="protein sequence ID" value="MFC7088110.1"/>
    <property type="molecule type" value="Genomic_DNA"/>
</dbReference>
<accession>A0ABW2ESK8</accession>
<feature type="transmembrane region" description="Helical" evidence="1">
    <location>
        <begin position="429"/>
        <end position="449"/>
    </location>
</feature>
<dbReference type="PANTHER" id="PTHR32063">
    <property type="match status" value="1"/>
</dbReference>
<feature type="transmembrane region" description="Helical" evidence="1">
    <location>
        <begin position="994"/>
        <end position="1024"/>
    </location>
</feature>
<proteinExistence type="predicted"/>
<dbReference type="Gene3D" id="1.20.1640.10">
    <property type="entry name" value="Multidrug efflux transporter AcrB transmembrane domain"/>
    <property type="match status" value="2"/>
</dbReference>
<protein>
    <submittedName>
        <fullName evidence="2">Efflux RND transporter permease subunit</fullName>
    </submittedName>
</protein>
<feature type="transmembrane region" description="Helical" evidence="1">
    <location>
        <begin position="329"/>
        <end position="351"/>
    </location>
</feature>
<feature type="transmembrane region" description="Helical" evidence="1">
    <location>
        <begin position="12"/>
        <end position="30"/>
    </location>
</feature>
<dbReference type="Gene3D" id="3.30.70.1320">
    <property type="entry name" value="Multidrug efflux transporter AcrB pore domain like"/>
    <property type="match status" value="1"/>
</dbReference>
<dbReference type="InterPro" id="IPR001036">
    <property type="entry name" value="Acrflvin-R"/>
</dbReference>
<feature type="transmembrane region" description="Helical" evidence="1">
    <location>
        <begin position="920"/>
        <end position="943"/>
    </location>
</feature>
<dbReference type="SUPFAM" id="SSF82866">
    <property type="entry name" value="Multidrug efflux transporter AcrB transmembrane domain"/>
    <property type="match status" value="2"/>
</dbReference>